<proteinExistence type="predicted"/>
<dbReference type="CDD" id="cd01392">
    <property type="entry name" value="HTH_LacI"/>
    <property type="match status" value="1"/>
</dbReference>
<dbReference type="PANTHER" id="PTHR30146">
    <property type="entry name" value="LACI-RELATED TRANSCRIPTIONAL REPRESSOR"/>
    <property type="match status" value="1"/>
</dbReference>
<evidence type="ECO:0000256" key="3">
    <source>
        <dbReference type="ARBA" id="ARBA00023163"/>
    </source>
</evidence>
<dbReference type="Gene3D" id="1.10.260.40">
    <property type="entry name" value="lambda repressor-like DNA-binding domains"/>
    <property type="match status" value="1"/>
</dbReference>
<dbReference type="InterPro" id="IPR046335">
    <property type="entry name" value="LacI/GalR-like_sensor"/>
</dbReference>
<keyword evidence="2 5" id="KW-0238">DNA-binding</keyword>
<reference evidence="5" key="1">
    <citation type="submission" date="2024-06" db="EMBL/GenBank/DDBJ databases">
        <title>Kribbella sp. strain HUAS MG21 genome sequences.</title>
        <authorList>
            <person name="Mo P."/>
        </authorList>
    </citation>
    <scope>NUCLEOTIDE SEQUENCE</scope>
    <source>
        <strain evidence="5">HUAS MG21</strain>
    </source>
</reference>
<keyword evidence="3" id="KW-0804">Transcription</keyword>
<dbReference type="PROSITE" id="PS00356">
    <property type="entry name" value="HTH_LACI_1"/>
    <property type="match status" value="1"/>
</dbReference>
<dbReference type="AlphaFoldDB" id="A0AAU7T808"/>
<dbReference type="InterPro" id="IPR000843">
    <property type="entry name" value="HTH_LacI"/>
</dbReference>
<evidence type="ECO:0000256" key="1">
    <source>
        <dbReference type="ARBA" id="ARBA00023015"/>
    </source>
</evidence>
<dbReference type="Pfam" id="PF13377">
    <property type="entry name" value="Peripla_BP_3"/>
    <property type="match status" value="1"/>
</dbReference>
<evidence type="ECO:0000313" key="5">
    <source>
        <dbReference type="EMBL" id="XBV22765.1"/>
    </source>
</evidence>
<dbReference type="SMART" id="SM00354">
    <property type="entry name" value="HTH_LACI"/>
    <property type="match status" value="1"/>
</dbReference>
<dbReference type="EMBL" id="CP158165">
    <property type="protein sequence ID" value="XBV22765.1"/>
    <property type="molecule type" value="Genomic_DNA"/>
</dbReference>
<dbReference type="CDD" id="cd06267">
    <property type="entry name" value="PBP1_LacI_sugar_binding-like"/>
    <property type="match status" value="1"/>
</dbReference>
<accession>A0AAU7T808</accession>
<evidence type="ECO:0000256" key="2">
    <source>
        <dbReference type="ARBA" id="ARBA00023125"/>
    </source>
</evidence>
<dbReference type="GO" id="GO:0000976">
    <property type="term" value="F:transcription cis-regulatory region binding"/>
    <property type="evidence" value="ECO:0007669"/>
    <property type="project" value="TreeGrafter"/>
</dbReference>
<dbReference type="Gene3D" id="3.40.50.2300">
    <property type="match status" value="2"/>
</dbReference>
<dbReference type="PROSITE" id="PS50932">
    <property type="entry name" value="HTH_LACI_2"/>
    <property type="match status" value="1"/>
</dbReference>
<dbReference type="SUPFAM" id="SSF53822">
    <property type="entry name" value="Periplasmic binding protein-like I"/>
    <property type="match status" value="1"/>
</dbReference>
<dbReference type="RefSeq" id="WP_350275605.1">
    <property type="nucleotide sequence ID" value="NZ_CP158165.1"/>
</dbReference>
<dbReference type="SUPFAM" id="SSF47413">
    <property type="entry name" value="lambda repressor-like DNA-binding domains"/>
    <property type="match status" value="1"/>
</dbReference>
<evidence type="ECO:0000259" key="4">
    <source>
        <dbReference type="PROSITE" id="PS50932"/>
    </source>
</evidence>
<organism evidence="5">
    <name type="scientific">Kribbella sp. HUAS MG21</name>
    <dbReference type="NCBI Taxonomy" id="3160966"/>
    <lineage>
        <taxon>Bacteria</taxon>
        <taxon>Bacillati</taxon>
        <taxon>Actinomycetota</taxon>
        <taxon>Actinomycetes</taxon>
        <taxon>Propionibacteriales</taxon>
        <taxon>Kribbellaceae</taxon>
        <taxon>Kribbella</taxon>
    </lineage>
</organism>
<dbReference type="InterPro" id="IPR010982">
    <property type="entry name" value="Lambda_DNA-bd_dom_sf"/>
</dbReference>
<dbReference type="PANTHER" id="PTHR30146:SF109">
    <property type="entry name" value="HTH-TYPE TRANSCRIPTIONAL REGULATOR GALS"/>
    <property type="match status" value="1"/>
</dbReference>
<feature type="domain" description="HTH lacI-type" evidence="4">
    <location>
        <begin position="3"/>
        <end position="57"/>
    </location>
</feature>
<keyword evidence="1" id="KW-0805">Transcription regulation</keyword>
<protein>
    <submittedName>
        <fullName evidence="5">LacI family DNA-binding transcriptional regulator</fullName>
    </submittedName>
</protein>
<dbReference type="GO" id="GO:0003700">
    <property type="term" value="F:DNA-binding transcription factor activity"/>
    <property type="evidence" value="ECO:0007669"/>
    <property type="project" value="TreeGrafter"/>
</dbReference>
<sequence length="332" mass="35668">MRATVRDVASWAGVSPKTVSNVLNGTVNVRPATRARVEQAMVALDYVPNLSARGLRNGRTGMIAIALSDLQVPFFAEMLHHFVNAAAARGLQVQVEETGWDPGREAQLLSRAREHQVDGLILNPVNHETTAVQPGIALPPVVLIGEVDLPIVDMVWMDNAAAVADLTGELIRTGHRRIALLGMSDHPAAVARLEGYRQALRSAGLPLDPRLEIASEDWRPTSAARALNAFLDSDPGPVDAVVCCTDGAAMGALLALHAHGLRVPEDVSVTGYDNINDSAITVPPLTTIDFDKTRVADTAIDLLTRRIADPDGSPRKVTLPHRLVWRSSTTSR</sequence>
<name>A0AAU7T808_9ACTN</name>
<gene>
    <name evidence="5" type="ORF">ABN611_29895</name>
</gene>
<dbReference type="Pfam" id="PF00356">
    <property type="entry name" value="LacI"/>
    <property type="match status" value="1"/>
</dbReference>
<dbReference type="InterPro" id="IPR028082">
    <property type="entry name" value="Peripla_BP_I"/>
</dbReference>